<keyword evidence="16" id="KW-1185">Reference proteome</keyword>
<evidence type="ECO:0000256" key="3">
    <source>
        <dbReference type="ARBA" id="ARBA00009587"/>
    </source>
</evidence>
<comment type="pathway">
    <text evidence="2">Lipid metabolism.</text>
</comment>
<dbReference type="InterPro" id="IPR009721">
    <property type="entry name" value="O-acyltransferase_WSD1_C"/>
</dbReference>
<dbReference type="NCBIfam" id="TIGR02946">
    <property type="entry name" value="acyl_WS_DGAT"/>
    <property type="match status" value="1"/>
</dbReference>
<accession>A0ABN2KA93</accession>
<dbReference type="EC" id="2.3.1.20" evidence="4 11"/>
<dbReference type="RefSeq" id="WP_344203846.1">
    <property type="nucleotide sequence ID" value="NZ_BAAAME010000010.1"/>
</dbReference>
<comment type="pathway">
    <text evidence="1 11">Glycerolipid metabolism; triacylglycerol biosynthesis.</text>
</comment>
<evidence type="ECO:0000256" key="8">
    <source>
        <dbReference type="ARBA" id="ARBA00023098"/>
    </source>
</evidence>
<dbReference type="SUPFAM" id="SSF52777">
    <property type="entry name" value="CoA-dependent acyltransferases"/>
    <property type="match status" value="1"/>
</dbReference>
<dbReference type="Pfam" id="PF03007">
    <property type="entry name" value="WS_DGAT_cat"/>
    <property type="match status" value="1"/>
</dbReference>
<evidence type="ECO:0000259" key="14">
    <source>
        <dbReference type="Pfam" id="PF06974"/>
    </source>
</evidence>
<dbReference type="InterPro" id="IPR004255">
    <property type="entry name" value="O-acyltransferase_WSD1_N"/>
</dbReference>
<evidence type="ECO:0000313" key="15">
    <source>
        <dbReference type="EMBL" id="GAA1751662.1"/>
    </source>
</evidence>
<evidence type="ECO:0000256" key="5">
    <source>
        <dbReference type="ARBA" id="ARBA00022516"/>
    </source>
</evidence>
<evidence type="ECO:0000256" key="6">
    <source>
        <dbReference type="ARBA" id="ARBA00022679"/>
    </source>
</evidence>
<feature type="domain" description="O-acyltransferase WSD1-like N-terminal" evidence="13">
    <location>
        <begin position="5"/>
        <end position="270"/>
    </location>
</feature>
<evidence type="ECO:0000256" key="7">
    <source>
        <dbReference type="ARBA" id="ARBA00022798"/>
    </source>
</evidence>
<dbReference type="Pfam" id="PF06974">
    <property type="entry name" value="WS_DGAT_C"/>
    <property type="match status" value="1"/>
</dbReference>
<dbReference type="InterPro" id="IPR045034">
    <property type="entry name" value="O-acyltransferase_WSD1-like"/>
</dbReference>
<evidence type="ECO:0000256" key="4">
    <source>
        <dbReference type="ARBA" id="ARBA00013244"/>
    </source>
</evidence>
<protein>
    <recommendedName>
        <fullName evidence="4 11">Diacylglycerol O-acyltransferase</fullName>
        <ecNumber evidence="4 11">2.3.1.20</ecNumber>
    </recommendedName>
</protein>
<evidence type="ECO:0000259" key="13">
    <source>
        <dbReference type="Pfam" id="PF03007"/>
    </source>
</evidence>
<dbReference type="PANTHER" id="PTHR31650">
    <property type="entry name" value="O-ACYLTRANSFERASE (WSD1-LIKE) FAMILY PROTEIN"/>
    <property type="match status" value="1"/>
</dbReference>
<evidence type="ECO:0000256" key="2">
    <source>
        <dbReference type="ARBA" id="ARBA00005189"/>
    </source>
</evidence>
<comment type="caution">
    <text evidence="15">The sequence shown here is derived from an EMBL/GenBank/DDBJ whole genome shotgun (WGS) entry which is preliminary data.</text>
</comment>
<comment type="catalytic activity">
    <reaction evidence="10 11">
        <text>an acyl-CoA + a 1,2-diacyl-sn-glycerol = a triacyl-sn-glycerol + CoA</text>
        <dbReference type="Rhea" id="RHEA:10868"/>
        <dbReference type="ChEBI" id="CHEBI:17815"/>
        <dbReference type="ChEBI" id="CHEBI:57287"/>
        <dbReference type="ChEBI" id="CHEBI:58342"/>
        <dbReference type="ChEBI" id="CHEBI:64615"/>
        <dbReference type="EC" id="2.3.1.20"/>
    </reaction>
</comment>
<proteinExistence type="inferred from homology"/>
<dbReference type="InterPro" id="IPR014292">
    <property type="entry name" value="Acyl_transf_WS/DGAT"/>
</dbReference>
<feature type="domain" description="O-acyltransferase WSD1 C-terminal" evidence="14">
    <location>
        <begin position="313"/>
        <end position="458"/>
    </location>
</feature>
<evidence type="ECO:0000313" key="16">
    <source>
        <dbReference type="Proteomes" id="UP001501057"/>
    </source>
</evidence>
<keyword evidence="8 11" id="KW-0443">Lipid metabolism</keyword>
<evidence type="ECO:0000256" key="12">
    <source>
        <dbReference type="SAM" id="MobiDB-lite"/>
    </source>
</evidence>
<keyword evidence="6 11" id="KW-0808">Transferase</keyword>
<dbReference type="Proteomes" id="UP001501057">
    <property type="component" value="Unassembled WGS sequence"/>
</dbReference>
<reference evidence="15 16" key="1">
    <citation type="journal article" date="2019" name="Int. J. Syst. Evol. Microbiol.">
        <title>The Global Catalogue of Microorganisms (GCM) 10K type strain sequencing project: providing services to taxonomists for standard genome sequencing and annotation.</title>
        <authorList>
            <consortium name="The Broad Institute Genomics Platform"/>
            <consortium name="The Broad Institute Genome Sequencing Center for Infectious Disease"/>
            <person name="Wu L."/>
            <person name="Ma J."/>
        </authorList>
    </citation>
    <scope>NUCLEOTIDE SEQUENCE [LARGE SCALE GENOMIC DNA]</scope>
    <source>
        <strain evidence="15 16">JCM 13518</strain>
    </source>
</reference>
<evidence type="ECO:0000256" key="1">
    <source>
        <dbReference type="ARBA" id="ARBA00004771"/>
    </source>
</evidence>
<keyword evidence="5 11" id="KW-0444">Lipid biosynthesis</keyword>
<dbReference type="EMBL" id="BAAAME010000010">
    <property type="protein sequence ID" value="GAA1751662.1"/>
    <property type="molecule type" value="Genomic_DNA"/>
</dbReference>
<gene>
    <name evidence="15" type="ORF">GCM10009710_34230</name>
</gene>
<dbReference type="PANTHER" id="PTHR31650:SF1">
    <property type="entry name" value="WAX ESTER SYNTHASE_DIACYLGLYCEROL ACYLTRANSFERASE 4-RELATED"/>
    <property type="match status" value="1"/>
</dbReference>
<keyword evidence="7 11" id="KW-0319">Glycerol metabolism</keyword>
<organism evidence="15 16">
    <name type="scientific">Aeromicrobium alkaliterrae</name>
    <dbReference type="NCBI Taxonomy" id="302168"/>
    <lineage>
        <taxon>Bacteria</taxon>
        <taxon>Bacillati</taxon>
        <taxon>Actinomycetota</taxon>
        <taxon>Actinomycetes</taxon>
        <taxon>Propionibacteriales</taxon>
        <taxon>Nocardioidaceae</taxon>
        <taxon>Aeromicrobium</taxon>
    </lineage>
</organism>
<name>A0ABN2KA93_9ACTN</name>
<comment type="similarity">
    <text evidence="3 11">Belongs to the long-chain O-acyltransferase family.</text>
</comment>
<evidence type="ECO:0000256" key="9">
    <source>
        <dbReference type="ARBA" id="ARBA00023315"/>
    </source>
</evidence>
<keyword evidence="9 11" id="KW-0012">Acyltransferase</keyword>
<evidence type="ECO:0000256" key="11">
    <source>
        <dbReference type="RuleBase" id="RU361241"/>
    </source>
</evidence>
<evidence type="ECO:0000256" key="10">
    <source>
        <dbReference type="ARBA" id="ARBA00048109"/>
    </source>
</evidence>
<sequence>MPFMPPTDSMFLLAESREHPMHVGGLQLFEPPADAGPDFVRDLLEQFRSSDAVNSLFRKRPAEPVGAVGSTWWTHDETIDFDYHVRHSALPEPRRVRELLQATSLWHSSLLDRHRPLWECHVVEGLQDGRFAVYNKVHHSMIDGVSAIRLMQRSLSTDPDQDDCLPPWLQPERSSTRSGGGGGGFAPLSMAKSFASAAADVAGDLAGLLPASARIAAEAIGSNDLTLPRAPRTMFNVPIGGARRFAAQSWEIERIRRVAKSSATTMNDVVLAMVSGALREYLVENNALPDEPMTAMVPVSLSLRAGDDDGTGGNQVGVIIVNLATDRESGSTRLEEIAHSSRQAKRILGDLSPTQILAFSALQMLPLAFTPIPGFVKYTHPPFNVIVSNVPGPSEEMYFNGARLDGMYPVSIALDGQAINITLTSRAGHIDVGIIGCRRTVPHLQRLLLHLESSLAELEASWG</sequence>
<feature type="region of interest" description="Disordered" evidence="12">
    <location>
        <begin position="156"/>
        <end position="182"/>
    </location>
</feature>